<dbReference type="Pfam" id="PF02781">
    <property type="entry name" value="G6PD_C"/>
    <property type="match status" value="1"/>
</dbReference>
<dbReference type="GO" id="GO:0009051">
    <property type="term" value="P:pentose-phosphate shunt, oxidative branch"/>
    <property type="evidence" value="ECO:0007669"/>
    <property type="project" value="TreeGrafter"/>
</dbReference>
<feature type="binding site" evidence="7">
    <location>
        <position position="50"/>
    </location>
    <ligand>
        <name>NADP(+)</name>
        <dbReference type="ChEBI" id="CHEBI:58349"/>
    </ligand>
</feature>
<evidence type="ECO:0000256" key="2">
    <source>
        <dbReference type="ARBA" id="ARBA00009975"/>
    </source>
</evidence>
<keyword evidence="3 7" id="KW-0313">Glucose metabolism</keyword>
<feature type="binding site" evidence="7">
    <location>
        <position position="220"/>
    </location>
    <ligand>
        <name>substrate</name>
    </ligand>
</feature>
<dbReference type="Gene3D" id="3.30.360.10">
    <property type="entry name" value="Dihydrodipicolinate Reductase, domain 2"/>
    <property type="match status" value="1"/>
</dbReference>
<dbReference type="PANTHER" id="PTHR23429:SF0">
    <property type="entry name" value="GLUCOSE-6-PHOSPHATE 1-DEHYDROGENASE"/>
    <property type="match status" value="1"/>
</dbReference>
<evidence type="ECO:0000256" key="3">
    <source>
        <dbReference type="ARBA" id="ARBA00022526"/>
    </source>
</evidence>
<feature type="binding site" evidence="7">
    <location>
        <position position="344"/>
    </location>
    <ligand>
        <name>substrate</name>
    </ligand>
</feature>
<comment type="function">
    <text evidence="7">Catalyzes the oxidation of glucose 6-phosphate to 6-phosphogluconolactone.</text>
</comment>
<evidence type="ECO:0000259" key="9">
    <source>
        <dbReference type="Pfam" id="PF02781"/>
    </source>
</evidence>
<comment type="caution">
    <text evidence="7">Lacks conserved residue(s) required for the propagation of feature annotation.</text>
</comment>
<feature type="domain" description="Glucose-6-phosphate dehydrogenase C-terminal" evidence="9">
    <location>
        <begin position="193"/>
        <end position="488"/>
    </location>
</feature>
<feature type="domain" description="Glucose-6-phosphate dehydrogenase NAD-binding" evidence="8">
    <location>
        <begin position="13"/>
        <end position="191"/>
    </location>
</feature>
<dbReference type="PROSITE" id="PS00069">
    <property type="entry name" value="G6P_DEHYDROGENASE"/>
    <property type="match status" value="1"/>
</dbReference>
<keyword evidence="11" id="KW-1185">Reference proteome</keyword>
<evidence type="ECO:0000313" key="10">
    <source>
        <dbReference type="EMBL" id="SHJ74653.1"/>
    </source>
</evidence>
<feature type="binding site" evidence="7">
    <location>
        <begin position="93"/>
        <end position="94"/>
    </location>
    <ligand>
        <name>NADP(+)</name>
        <dbReference type="ChEBI" id="CHEBI:58349"/>
    </ligand>
</feature>
<evidence type="ECO:0000256" key="6">
    <source>
        <dbReference type="ARBA" id="ARBA00023277"/>
    </source>
</evidence>
<evidence type="ECO:0000256" key="7">
    <source>
        <dbReference type="HAMAP-Rule" id="MF_00966"/>
    </source>
</evidence>
<dbReference type="NCBIfam" id="TIGR00871">
    <property type="entry name" value="zwf"/>
    <property type="match status" value="1"/>
</dbReference>
<feature type="binding site" evidence="7">
    <location>
        <position position="182"/>
    </location>
    <ligand>
        <name>substrate</name>
    </ligand>
</feature>
<feature type="active site" description="Proton acceptor" evidence="7">
    <location>
        <position position="244"/>
    </location>
</feature>
<gene>
    <name evidence="7" type="primary">zwf</name>
    <name evidence="10" type="ORF">SAMN05421803_10958</name>
</gene>
<dbReference type="InterPro" id="IPR019796">
    <property type="entry name" value="G6P_DH_AS"/>
</dbReference>
<protein>
    <recommendedName>
        <fullName evidence="7">Glucose-6-phosphate 1-dehydrogenase</fullName>
        <shortName evidence="7">G6PD</shortName>
        <ecNumber evidence="7">1.1.1.49</ecNumber>
    </recommendedName>
</protein>
<dbReference type="UniPathway" id="UPA00115">
    <property type="reaction ID" value="UER00408"/>
</dbReference>
<sequence>MPQQSAPRPTDLVVFGGTGDLSMRKLLPSLYLLDRDGHLDPGTRVIAVSRDGLTDADLRGKAEAAVQGHRAVRVAEPAVLRRFLGRLSHITVDVGGDASGWADLAASLAGPPEPGRDRVFYLAVPPMISGAICRGLADAGLVTPDSRVVMEKPLGRDLASARAVNAEVGEIFSEEQTYRIDHYLGKETVQNLLVLRFANVFLEPLWNSRWIDHVQITAAETVGVGGRRGYYDTAGAMRDMVQNHLLQLLCLTAMEPPASYGREAVRDEKLKVLQALEPLTGDRVRQDTARGRYGRGTVQGSEVLGYLEEPGGPADGTTETYVALRAEIANWRWAGVPFYLRTGKRMDRARSEIVVRFRDVPHTIFPGAATGGGSLVIRLQPDEGIHLTMLAKVPGAGALRLRPVPLELSFADTFATRSPEAYERLLMDVLAADSTLFMRRDEVEAAWRWTDPVIAAWADPDLVPETYPAGSAGPAGADRLIGRTGRTWYEEEQPR</sequence>
<dbReference type="AlphaFoldDB" id="A0A1M6LTX3"/>
<keyword evidence="4 7" id="KW-0521">NADP</keyword>
<dbReference type="GO" id="GO:0050661">
    <property type="term" value="F:NADP binding"/>
    <property type="evidence" value="ECO:0007669"/>
    <property type="project" value="UniProtKB-UniRule"/>
</dbReference>
<dbReference type="InterPro" id="IPR022675">
    <property type="entry name" value="G6P_DH_C"/>
</dbReference>
<evidence type="ECO:0000256" key="4">
    <source>
        <dbReference type="ARBA" id="ARBA00022857"/>
    </source>
</evidence>
<comment type="similarity">
    <text evidence="2 7">Belongs to the glucose-6-phosphate dehydrogenase family.</text>
</comment>
<feature type="binding site" evidence="7">
    <location>
        <position position="152"/>
    </location>
    <ligand>
        <name>NADP(+)</name>
        <dbReference type="ChEBI" id="CHEBI:58349"/>
    </ligand>
</feature>
<dbReference type="GO" id="GO:0006006">
    <property type="term" value="P:glucose metabolic process"/>
    <property type="evidence" value="ECO:0007669"/>
    <property type="project" value="UniProtKB-KW"/>
</dbReference>
<feature type="binding site" evidence="7">
    <location>
        <position position="186"/>
    </location>
    <ligand>
        <name>substrate</name>
    </ligand>
</feature>
<dbReference type="PANTHER" id="PTHR23429">
    <property type="entry name" value="GLUCOSE-6-PHOSPHATE 1-DEHYDROGENASE G6PD"/>
    <property type="match status" value="1"/>
</dbReference>
<dbReference type="GO" id="GO:0005829">
    <property type="term" value="C:cytosol"/>
    <property type="evidence" value="ECO:0007669"/>
    <property type="project" value="TreeGrafter"/>
</dbReference>
<evidence type="ECO:0000313" key="11">
    <source>
        <dbReference type="Proteomes" id="UP000184452"/>
    </source>
</evidence>
<reference evidence="10 11" key="1">
    <citation type="submission" date="2016-11" db="EMBL/GenBank/DDBJ databases">
        <authorList>
            <person name="Jaros S."/>
            <person name="Januszkiewicz K."/>
            <person name="Wedrychowicz H."/>
        </authorList>
    </citation>
    <scope>NUCLEOTIDE SEQUENCE [LARGE SCALE GENOMIC DNA]</scope>
    <source>
        <strain evidence="10 11">CGMCC 4.5723</strain>
    </source>
</reference>
<organism evidence="10 11">
    <name type="scientific">Nocardiopsis flavescens</name>
    <dbReference type="NCBI Taxonomy" id="758803"/>
    <lineage>
        <taxon>Bacteria</taxon>
        <taxon>Bacillati</taxon>
        <taxon>Actinomycetota</taxon>
        <taxon>Actinomycetes</taxon>
        <taxon>Streptosporangiales</taxon>
        <taxon>Nocardiopsidaceae</taxon>
        <taxon>Nocardiopsis</taxon>
    </lineage>
</organism>
<dbReference type="InterPro" id="IPR036291">
    <property type="entry name" value="NAD(P)-bd_dom_sf"/>
</dbReference>
<name>A0A1M6LTX3_9ACTN</name>
<dbReference type="STRING" id="758803.SAMN05421803_10958"/>
<dbReference type="InterPro" id="IPR001282">
    <property type="entry name" value="G6P_DH"/>
</dbReference>
<dbReference type="HAMAP" id="MF_00966">
    <property type="entry name" value="G6PD"/>
    <property type="match status" value="1"/>
</dbReference>
<feature type="binding site" evidence="7">
    <location>
        <position position="239"/>
    </location>
    <ligand>
        <name>substrate</name>
    </ligand>
</feature>
<dbReference type="InterPro" id="IPR022674">
    <property type="entry name" value="G6P_DH_NAD-bd"/>
</dbReference>
<dbReference type="EC" id="1.1.1.49" evidence="7"/>
<dbReference type="OrthoDB" id="9802739at2"/>
<keyword evidence="5 7" id="KW-0560">Oxidoreductase</keyword>
<dbReference type="GO" id="GO:0004345">
    <property type="term" value="F:glucose-6-phosphate dehydrogenase activity"/>
    <property type="evidence" value="ECO:0007669"/>
    <property type="project" value="UniProtKB-UniRule"/>
</dbReference>
<dbReference type="Pfam" id="PF00479">
    <property type="entry name" value="G6PD_N"/>
    <property type="match status" value="1"/>
</dbReference>
<evidence type="ECO:0000259" key="8">
    <source>
        <dbReference type="Pfam" id="PF00479"/>
    </source>
</evidence>
<dbReference type="Proteomes" id="UP000184452">
    <property type="component" value="Unassembled WGS sequence"/>
</dbReference>
<evidence type="ECO:0000256" key="5">
    <source>
        <dbReference type="ARBA" id="ARBA00023002"/>
    </source>
</evidence>
<dbReference type="Gene3D" id="3.40.50.720">
    <property type="entry name" value="NAD(P)-binding Rossmann-like Domain"/>
    <property type="match status" value="1"/>
</dbReference>
<dbReference type="PRINTS" id="PR00079">
    <property type="entry name" value="G6PDHDRGNASE"/>
</dbReference>
<dbReference type="SUPFAM" id="SSF51735">
    <property type="entry name" value="NAD(P)-binding Rossmann-fold domains"/>
    <property type="match status" value="1"/>
</dbReference>
<keyword evidence="6 7" id="KW-0119">Carbohydrate metabolism</keyword>
<accession>A0A1M6LTX3</accession>
<proteinExistence type="inferred from homology"/>
<dbReference type="RefSeq" id="WP_073380133.1">
    <property type="nucleotide sequence ID" value="NZ_FQZK01000009.1"/>
</dbReference>
<dbReference type="EMBL" id="FQZK01000009">
    <property type="protein sequence ID" value="SHJ74653.1"/>
    <property type="molecule type" value="Genomic_DNA"/>
</dbReference>
<dbReference type="SUPFAM" id="SSF55347">
    <property type="entry name" value="Glyceraldehyde-3-phosphate dehydrogenase-like, C-terminal domain"/>
    <property type="match status" value="1"/>
</dbReference>
<evidence type="ECO:0000256" key="1">
    <source>
        <dbReference type="ARBA" id="ARBA00004937"/>
    </source>
</evidence>
<comment type="pathway">
    <text evidence="1 7">Carbohydrate degradation; pentose phosphate pathway; D-ribulose 5-phosphate from D-glucose 6-phosphate (oxidative stage): step 1/3.</text>
</comment>
<dbReference type="PIRSF" id="PIRSF000110">
    <property type="entry name" value="G6PD"/>
    <property type="match status" value="1"/>
</dbReference>
<comment type="catalytic activity">
    <reaction evidence="7">
        <text>D-glucose 6-phosphate + NADP(+) = 6-phospho-D-glucono-1,5-lactone + NADPH + H(+)</text>
        <dbReference type="Rhea" id="RHEA:15841"/>
        <dbReference type="ChEBI" id="CHEBI:15378"/>
        <dbReference type="ChEBI" id="CHEBI:57783"/>
        <dbReference type="ChEBI" id="CHEBI:57955"/>
        <dbReference type="ChEBI" id="CHEBI:58349"/>
        <dbReference type="ChEBI" id="CHEBI:61548"/>
        <dbReference type="EC" id="1.1.1.49"/>
    </reaction>
</comment>